<keyword evidence="3" id="KW-1185">Reference proteome</keyword>
<evidence type="ECO:0000313" key="2">
    <source>
        <dbReference type="EMBL" id="PRY63199.1"/>
    </source>
</evidence>
<evidence type="ECO:0000313" key="3">
    <source>
        <dbReference type="Proteomes" id="UP000237822"/>
    </source>
</evidence>
<sequence>MSVVQTLTRIGGCATTAELREHHSKRAVAAAIAAGEVVRLGRGRLALPSTGQHLRVAHARSGTLSHLSAAQHHGWKVKIVPDVAHVTLPRNRRMRSEHSDGIRPYWADLDDDDTRGGVTTPLRTVLDCARTLPFDEALAVADSALRADAVGRDLLRRAAAGLRGPGAAAVRRVARHADGRAANPLESVLRAIAIEEGFELQPQLEVADTGMYAVVDLGSEELQLIVEAEGYETHGTREGLRRDCRRHSLFAARGWDSLRFCYEDIMFEQGWVRWALCAWRTTREGGVPPAPPRLAKSAAA</sequence>
<feature type="domain" description="DUF559" evidence="1">
    <location>
        <begin position="210"/>
        <end position="270"/>
    </location>
</feature>
<reference evidence="2 3" key="1">
    <citation type="submission" date="2018-03" db="EMBL/GenBank/DDBJ databases">
        <title>Genomic Encyclopedia of Archaeal and Bacterial Type Strains, Phase II (KMG-II): from individual species to whole genera.</title>
        <authorList>
            <person name="Goeker M."/>
        </authorList>
    </citation>
    <scope>NUCLEOTIDE SEQUENCE [LARGE SCALE GENOMIC DNA]</scope>
    <source>
        <strain evidence="2 3">ATCC BAA-1496</strain>
    </source>
</reference>
<organism evidence="2 3">
    <name type="scientific">Knoellia remsis</name>
    <dbReference type="NCBI Taxonomy" id="407159"/>
    <lineage>
        <taxon>Bacteria</taxon>
        <taxon>Bacillati</taxon>
        <taxon>Actinomycetota</taxon>
        <taxon>Actinomycetes</taxon>
        <taxon>Micrococcales</taxon>
        <taxon>Intrasporangiaceae</taxon>
        <taxon>Knoellia</taxon>
    </lineage>
</organism>
<name>A0A2T0UZ52_9MICO</name>
<dbReference type="Proteomes" id="UP000237822">
    <property type="component" value="Unassembled WGS sequence"/>
</dbReference>
<evidence type="ECO:0000259" key="1">
    <source>
        <dbReference type="Pfam" id="PF04480"/>
    </source>
</evidence>
<accession>A0A2T0UZ52</accession>
<dbReference type="Pfam" id="PF04480">
    <property type="entry name" value="DUF559"/>
    <property type="match status" value="1"/>
</dbReference>
<comment type="caution">
    <text evidence="2">The sequence shown here is derived from an EMBL/GenBank/DDBJ whole genome shotgun (WGS) entry which is preliminary data.</text>
</comment>
<dbReference type="AlphaFoldDB" id="A0A2T0UZ52"/>
<dbReference type="EMBL" id="PVTI01000002">
    <property type="protein sequence ID" value="PRY63199.1"/>
    <property type="molecule type" value="Genomic_DNA"/>
</dbReference>
<dbReference type="RefSeq" id="WP_106296186.1">
    <property type="nucleotide sequence ID" value="NZ_PVTI01000002.1"/>
</dbReference>
<gene>
    <name evidence="2" type="ORF">BCF74_10230</name>
</gene>
<protein>
    <submittedName>
        <fullName evidence="2">Putative transcriptional regulator of viral defense system</fullName>
    </submittedName>
</protein>
<dbReference type="InterPro" id="IPR007569">
    <property type="entry name" value="DUF559"/>
</dbReference>
<dbReference type="OrthoDB" id="4310518at2"/>
<proteinExistence type="predicted"/>